<name>A0A3N4HWM4_ASCIM</name>
<dbReference type="PANTHER" id="PTHR47102:SF2">
    <property type="entry name" value="PROTEIN BNI1"/>
    <property type="match status" value="1"/>
</dbReference>
<gene>
    <name evidence="8" type="ORF">BJ508DRAFT_329390</name>
</gene>
<dbReference type="Gene3D" id="1.20.58.2220">
    <property type="entry name" value="Formin, FH2 domain"/>
    <property type="match status" value="1"/>
</dbReference>
<feature type="region of interest" description="Disordered" evidence="4">
    <location>
        <begin position="1680"/>
        <end position="1870"/>
    </location>
</feature>
<feature type="region of interest" description="Disordered" evidence="4">
    <location>
        <begin position="818"/>
        <end position="837"/>
    </location>
</feature>
<dbReference type="Gene3D" id="1.10.238.150">
    <property type="entry name" value="Formin, FH3 diaphanous domain"/>
    <property type="match status" value="1"/>
</dbReference>
<dbReference type="GO" id="GO:0015629">
    <property type="term" value="C:actin cytoskeleton"/>
    <property type="evidence" value="ECO:0007669"/>
    <property type="project" value="UniProtKB-ARBA"/>
</dbReference>
<dbReference type="SMART" id="SM01140">
    <property type="entry name" value="Drf_GBD"/>
    <property type="match status" value="1"/>
</dbReference>
<evidence type="ECO:0000256" key="4">
    <source>
        <dbReference type="SAM" id="MobiDB-lite"/>
    </source>
</evidence>
<feature type="compositionally biased region" description="Pro residues" evidence="4">
    <location>
        <begin position="1097"/>
        <end position="1107"/>
    </location>
</feature>
<dbReference type="Gene3D" id="1.25.10.10">
    <property type="entry name" value="Leucine-rich Repeat Variant"/>
    <property type="match status" value="1"/>
</dbReference>
<evidence type="ECO:0000313" key="8">
    <source>
        <dbReference type="EMBL" id="RPA78262.1"/>
    </source>
</evidence>
<feature type="compositionally biased region" description="Basic and acidic residues" evidence="4">
    <location>
        <begin position="1925"/>
        <end position="1936"/>
    </location>
</feature>
<dbReference type="Proteomes" id="UP000275078">
    <property type="component" value="Unassembled WGS sequence"/>
</dbReference>
<accession>A0A3N4HWM4</accession>
<feature type="domain" description="GBD/FH3" evidence="6">
    <location>
        <begin position="282"/>
        <end position="688"/>
    </location>
</feature>
<dbReference type="PROSITE" id="PS51232">
    <property type="entry name" value="GBD_FH3"/>
    <property type="match status" value="1"/>
</dbReference>
<dbReference type="Pfam" id="PF06367">
    <property type="entry name" value="Drf_FH3"/>
    <property type="match status" value="1"/>
</dbReference>
<evidence type="ECO:0000259" key="7">
    <source>
        <dbReference type="PROSITE" id="PS51444"/>
    </source>
</evidence>
<dbReference type="InterPro" id="IPR011989">
    <property type="entry name" value="ARM-like"/>
</dbReference>
<dbReference type="FunFam" id="1.10.238.150:FF:000003">
    <property type="entry name" value="Cytokinesis protein SepA"/>
    <property type="match status" value="1"/>
</dbReference>
<feature type="compositionally biased region" description="Basic and acidic residues" evidence="4">
    <location>
        <begin position="1049"/>
        <end position="1064"/>
    </location>
</feature>
<feature type="region of interest" description="Disordered" evidence="4">
    <location>
        <begin position="986"/>
        <end position="1229"/>
    </location>
</feature>
<feature type="compositionally biased region" description="Pro residues" evidence="4">
    <location>
        <begin position="1075"/>
        <end position="1088"/>
    </location>
</feature>
<dbReference type="STRING" id="1160509.A0A3N4HWM4"/>
<dbReference type="InterPro" id="IPR015425">
    <property type="entry name" value="FH2_Formin"/>
</dbReference>
<keyword evidence="9" id="KW-1185">Reference proteome</keyword>
<dbReference type="GO" id="GO:0003779">
    <property type="term" value="F:actin binding"/>
    <property type="evidence" value="ECO:0007669"/>
    <property type="project" value="InterPro"/>
</dbReference>
<dbReference type="InterPro" id="IPR014768">
    <property type="entry name" value="GBD/FH3_dom"/>
</dbReference>
<dbReference type="GO" id="GO:0043332">
    <property type="term" value="C:mating projection tip"/>
    <property type="evidence" value="ECO:0007669"/>
    <property type="project" value="TreeGrafter"/>
</dbReference>
<feature type="domain" description="DAD" evidence="5">
    <location>
        <begin position="1666"/>
        <end position="1698"/>
    </location>
</feature>
<dbReference type="GO" id="GO:0032153">
    <property type="term" value="C:cell division site"/>
    <property type="evidence" value="ECO:0007669"/>
    <property type="project" value="UniProtKB-ARBA"/>
</dbReference>
<organism evidence="8 9">
    <name type="scientific">Ascobolus immersus RN42</name>
    <dbReference type="NCBI Taxonomy" id="1160509"/>
    <lineage>
        <taxon>Eukaryota</taxon>
        <taxon>Fungi</taxon>
        <taxon>Dikarya</taxon>
        <taxon>Ascomycota</taxon>
        <taxon>Pezizomycotina</taxon>
        <taxon>Pezizomycetes</taxon>
        <taxon>Pezizales</taxon>
        <taxon>Ascobolaceae</taxon>
        <taxon>Ascobolus</taxon>
    </lineage>
</organism>
<dbReference type="InterPro" id="IPR016024">
    <property type="entry name" value="ARM-type_fold"/>
</dbReference>
<dbReference type="InterPro" id="IPR051661">
    <property type="entry name" value="Actin_filament_regulator"/>
</dbReference>
<feature type="compositionally biased region" description="Low complexity" evidence="4">
    <location>
        <begin position="1858"/>
        <end position="1870"/>
    </location>
</feature>
<feature type="compositionally biased region" description="Polar residues" evidence="4">
    <location>
        <begin position="1033"/>
        <end position="1048"/>
    </location>
</feature>
<dbReference type="GO" id="GO:0051017">
    <property type="term" value="P:actin filament bundle assembly"/>
    <property type="evidence" value="ECO:0007669"/>
    <property type="project" value="TreeGrafter"/>
</dbReference>
<dbReference type="GO" id="GO:0031267">
    <property type="term" value="F:small GTPase binding"/>
    <property type="evidence" value="ECO:0007669"/>
    <property type="project" value="InterPro"/>
</dbReference>
<dbReference type="Pfam" id="PF02181">
    <property type="entry name" value="FH2"/>
    <property type="match status" value="1"/>
</dbReference>
<dbReference type="Pfam" id="PF06371">
    <property type="entry name" value="Drf_GBD"/>
    <property type="match status" value="1"/>
</dbReference>
<dbReference type="PROSITE" id="PS51444">
    <property type="entry name" value="FH2"/>
    <property type="match status" value="1"/>
</dbReference>
<dbReference type="PANTHER" id="PTHR47102">
    <property type="entry name" value="PROTEIN BNI1"/>
    <property type="match status" value="1"/>
</dbReference>
<dbReference type="SUPFAM" id="SSF101447">
    <property type="entry name" value="Formin homology 2 domain (FH2 domain)"/>
    <property type="match status" value="1"/>
</dbReference>
<evidence type="ECO:0000256" key="3">
    <source>
        <dbReference type="SAM" id="Coils"/>
    </source>
</evidence>
<feature type="compositionally biased region" description="Basic and acidic residues" evidence="4">
    <location>
        <begin position="134"/>
        <end position="146"/>
    </location>
</feature>
<feature type="compositionally biased region" description="Low complexity" evidence="4">
    <location>
        <begin position="1734"/>
        <end position="1743"/>
    </location>
</feature>
<dbReference type="InterPro" id="IPR014767">
    <property type="entry name" value="DAD_dom"/>
</dbReference>
<feature type="domain" description="FH2" evidence="7">
    <location>
        <begin position="1242"/>
        <end position="1656"/>
    </location>
</feature>
<feature type="compositionally biased region" description="Gly residues" evidence="4">
    <location>
        <begin position="208"/>
        <end position="220"/>
    </location>
</feature>
<evidence type="ECO:0000256" key="1">
    <source>
        <dbReference type="ARBA" id="ARBA00023054"/>
    </source>
</evidence>
<dbReference type="GO" id="GO:0005938">
    <property type="term" value="C:cell cortex"/>
    <property type="evidence" value="ECO:0007669"/>
    <property type="project" value="UniProtKB-ARBA"/>
</dbReference>
<evidence type="ECO:0000259" key="5">
    <source>
        <dbReference type="PROSITE" id="PS51231"/>
    </source>
</evidence>
<dbReference type="SMART" id="SM01139">
    <property type="entry name" value="Drf_FH3"/>
    <property type="match status" value="1"/>
</dbReference>
<feature type="region of interest" description="Disordered" evidence="4">
    <location>
        <begin position="1903"/>
        <end position="1962"/>
    </location>
</feature>
<feature type="compositionally biased region" description="Pro residues" evidence="4">
    <location>
        <begin position="1186"/>
        <end position="1217"/>
    </location>
</feature>
<dbReference type="SUPFAM" id="SSF48371">
    <property type="entry name" value="ARM repeat"/>
    <property type="match status" value="1"/>
</dbReference>
<reference evidence="8 9" key="1">
    <citation type="journal article" date="2018" name="Nat. Ecol. Evol.">
        <title>Pezizomycetes genomes reveal the molecular basis of ectomycorrhizal truffle lifestyle.</title>
        <authorList>
            <person name="Murat C."/>
            <person name="Payen T."/>
            <person name="Noel B."/>
            <person name="Kuo A."/>
            <person name="Morin E."/>
            <person name="Chen J."/>
            <person name="Kohler A."/>
            <person name="Krizsan K."/>
            <person name="Balestrini R."/>
            <person name="Da Silva C."/>
            <person name="Montanini B."/>
            <person name="Hainaut M."/>
            <person name="Levati E."/>
            <person name="Barry K.W."/>
            <person name="Belfiori B."/>
            <person name="Cichocki N."/>
            <person name="Clum A."/>
            <person name="Dockter R.B."/>
            <person name="Fauchery L."/>
            <person name="Guy J."/>
            <person name="Iotti M."/>
            <person name="Le Tacon F."/>
            <person name="Lindquist E.A."/>
            <person name="Lipzen A."/>
            <person name="Malagnac F."/>
            <person name="Mello A."/>
            <person name="Molinier V."/>
            <person name="Miyauchi S."/>
            <person name="Poulain J."/>
            <person name="Riccioni C."/>
            <person name="Rubini A."/>
            <person name="Sitrit Y."/>
            <person name="Splivallo R."/>
            <person name="Traeger S."/>
            <person name="Wang M."/>
            <person name="Zifcakova L."/>
            <person name="Wipf D."/>
            <person name="Zambonelli A."/>
            <person name="Paolocci F."/>
            <person name="Nowrousian M."/>
            <person name="Ottonello S."/>
            <person name="Baldrian P."/>
            <person name="Spatafora J.W."/>
            <person name="Henrissat B."/>
            <person name="Nagy L.G."/>
            <person name="Aury J.M."/>
            <person name="Wincker P."/>
            <person name="Grigoriev I.V."/>
            <person name="Bonfante P."/>
            <person name="Martin F.M."/>
        </authorList>
    </citation>
    <scope>NUCLEOTIDE SEQUENCE [LARGE SCALE GENOMIC DNA]</scope>
    <source>
        <strain evidence="8 9">RN42</strain>
    </source>
</reference>
<dbReference type="InterPro" id="IPR042201">
    <property type="entry name" value="FH2_Formin_sf"/>
</dbReference>
<feature type="compositionally biased region" description="Pro residues" evidence="4">
    <location>
        <begin position="1154"/>
        <end position="1163"/>
    </location>
</feature>
<dbReference type="InterPro" id="IPR010473">
    <property type="entry name" value="GTPase-bd"/>
</dbReference>
<dbReference type="InterPro" id="IPR010472">
    <property type="entry name" value="FH3_dom"/>
</dbReference>
<feature type="coiled-coil region" evidence="3">
    <location>
        <begin position="1623"/>
        <end position="1657"/>
    </location>
</feature>
<dbReference type="Gene3D" id="6.10.30.50">
    <property type="match status" value="1"/>
</dbReference>
<dbReference type="PROSITE" id="PS51231">
    <property type="entry name" value="DAD"/>
    <property type="match status" value="1"/>
</dbReference>
<feature type="compositionally biased region" description="Low complexity" evidence="4">
    <location>
        <begin position="254"/>
        <end position="274"/>
    </location>
</feature>
<feature type="region of interest" description="Disordered" evidence="4">
    <location>
        <begin position="1"/>
        <end position="115"/>
    </location>
</feature>
<feature type="compositionally biased region" description="Basic and acidic residues" evidence="4">
    <location>
        <begin position="1004"/>
        <end position="1014"/>
    </location>
</feature>
<feature type="coiled-coil region" evidence="3">
    <location>
        <begin position="846"/>
        <end position="903"/>
    </location>
</feature>
<feature type="compositionally biased region" description="Basic residues" evidence="4">
    <location>
        <begin position="147"/>
        <end position="166"/>
    </location>
</feature>
<feature type="compositionally biased region" description="Polar residues" evidence="4">
    <location>
        <begin position="221"/>
        <end position="253"/>
    </location>
</feature>
<dbReference type="EMBL" id="ML119713">
    <property type="protein sequence ID" value="RPA78262.1"/>
    <property type="molecule type" value="Genomic_DNA"/>
</dbReference>
<sequence length="1962" mass="215835">MGERKPLPKTPRPESPGGHNNISPPNSVYLTQPAANSSASFGSTGKGSSRDGREGKEGSSSKGGFFSKSRLQNKIAAAGGNPNLLGGSSKQYDNSDRTSRISNRHHRSRDSVTSIATTSDGATISAPFVQQHDHVGPHDFIRPDNHHGHHPNQHHHHYNNQYHRPRSRGDDGQYDDRPGTSLSYVAPYSHPSPSGPRPPPSAGSVQSFGGGGNGSRGSGGQPLSMSSVNSSNPRGSADQHSLFSTMSSNNTRGSSIFSSSQQQEPPSPFSAQPFTPDGFNFQRPPDDRVVEAMFYELMIKRGWTNLPEQARRQMQAYPASKKWTLVHQDRLADWQAEQKRRMQHATSGPDEGSPEWYVKKVMDGTIDAKSLQSLGVSLRTQPISWVKNFIEAQGQVALTTVLRSINNHSRQVAERDLDREYDIVKCLKALMNNKYGADDALHHQQCIAALVGSLTSPRLTTRKLVSEVLTFLCHWERPHGHQKVLAAMDQVKSYQGETGRFDAWLRVVEVTIDGRGKLGSMVGASEEIRSGGIGMESLLMEYALATLFLINILASGSDDVHARIHIRAQFKGCGLERLSKKMQTFNYELIEKQIQRYEEDAQQDYDDLLDRDPGAENEEEELKDLNDPSAIVDVINQKISGTQSQDYFVSALQHLLLIRDNNSEDRLRLFQLIDAILGYVVMDRRLPDMDLKASLNFSVQNLLDKLHTDGEARRLIEEASDARQLAESAIAERDAMAEQVAMGADGLVAKLKKQVEEQQRILEIQRRQNEGIKSELEELQRSHMLQLQKNELETRELYLMLRDAQDIATANADNKATKEGAGLQDMSGPYKKDTKSFQDPVQMQGILDRQKLMERLERQLDRKKTEFKLEGKIWAPLEPSDRLRELRDRMDAVQRDARELEAATLEERARQSEGLLGSVRRQPAVRKSRDLKGYSGVKRNVSMPVSNREKRLSRAKTGLLETDEEFTTDDDEVRVAEKPRLVQFRRPMLTGEDAKKQQMGLMGDLKRVRSKIDPDSDDEEDAKRLSDVEEDSTTGTSHPSLDSSNEPKTPTDLEEHKDGDKEMTDAPLLPGFGGAPPPPPPPPGPGLPGAPLLPGFGAPPPPPPPMPGAFDQPLLPGFGGAPPPPPPPPGGLLPGFGAPPPPPPPGGLPGFNGGPPPPPPPGGLPGFGGAPPPPPPPGGLPGFGGAPPPPPPPGGLPGFATPPPAPNFNGLPPPSAPGMPGSFPQGGLTSGFIIQPGSGSMSLTSIRPNKKLKPMHWEKLDGVEYTLWAQRQRDGGLYEELAKKGVLDEMEKLFVFKESKLKKKVAEGKKKQILPNDLVKTIQIALSRYSNLDAQAVSKKIIACDKDILDNSAILEFLQKNELANISDSIQKQLAPYSIDWTADKDLQKRELDPTELTREDQIFLETAFDLHHYWKSRIRALVLTRTLEPDYDDLSHKLTSIVEASDRVRESENFKAVLDLILSLGNYMNDASKQATGFKIGTLQRLVNTKDDQNRRNFLDFVEKTVRHKFPDLGDFLDELSCCHPLARVDVDNLEKEARTFIQNVKNIQASIDSGNLSDVSKFHPQDRVLKVVLPILPEAREKAAFLEEQLEMMKSTYDRLLRFFGEDPTDESSRLGFFKKLSQFLNDYRAANRKNLDLEEDERRAEQRMKMLNSKQPKKEAAKEAAVGGAMDTLLEKLRAAGPTQRDRQERRRRAKGRSGPGMRNISTSSTMSMLGVPDGESLSGSSLATMSLPGESPLGSPEEEKEEIQMSVADLVREANGEDVASPTKRPSRQERAAAAIANLEADRVERAADKDRATTPTPSATLTEDEVSSKAAMLLQSLRGESGTPLPTSRRERDRGEERRARRNRRERQGSANGSVGSVLSLSLANTTQVMAGLGDEGEEESRRAKELLLGLRRGSEFGLGSPGSERSGMSGTSDAEGERVGVARRDTGGSVGSVRSGTSNGEDVGIVVSPPSP</sequence>
<feature type="compositionally biased region" description="Basic and acidic residues" evidence="4">
    <location>
        <begin position="167"/>
        <end position="178"/>
    </location>
</feature>
<dbReference type="OrthoDB" id="1104827at2759"/>
<feature type="region of interest" description="Disordered" evidence="4">
    <location>
        <begin position="134"/>
        <end position="285"/>
    </location>
</feature>
<feature type="compositionally biased region" description="Polar residues" evidence="4">
    <location>
        <begin position="18"/>
        <end position="43"/>
    </location>
</feature>
<comment type="similarity">
    <text evidence="2">Belongs to the formin homology family. BNI1 subfamily.</text>
</comment>
<evidence type="ECO:0008006" key="10">
    <source>
        <dbReference type="Google" id="ProtNLM"/>
    </source>
</evidence>
<dbReference type="GO" id="GO:1903475">
    <property type="term" value="P:mitotic actomyosin contractile ring assembly"/>
    <property type="evidence" value="ECO:0007669"/>
    <property type="project" value="TreeGrafter"/>
</dbReference>
<dbReference type="FunFam" id="1.25.10.10:FF:000898">
    <property type="entry name" value="Formin BNI1"/>
    <property type="match status" value="1"/>
</dbReference>
<evidence type="ECO:0000259" key="6">
    <source>
        <dbReference type="PROSITE" id="PS51232"/>
    </source>
</evidence>
<feature type="compositionally biased region" description="Basic and acidic residues" evidence="4">
    <location>
        <begin position="1788"/>
        <end position="1801"/>
    </location>
</feature>
<keyword evidence="1 3" id="KW-0175">Coiled coil</keyword>
<proteinExistence type="inferred from homology"/>
<dbReference type="GO" id="GO:0051016">
    <property type="term" value="P:barbed-end actin filament capping"/>
    <property type="evidence" value="ECO:0007669"/>
    <property type="project" value="TreeGrafter"/>
</dbReference>
<feature type="compositionally biased region" description="Pro residues" evidence="4">
    <location>
        <begin position="1121"/>
        <end position="1147"/>
    </location>
</feature>
<dbReference type="FunFam" id="1.20.58.2220:FF:000006">
    <property type="entry name" value="Cytokinesis protein sepA"/>
    <property type="match status" value="1"/>
</dbReference>
<feature type="compositionally biased region" description="Basic and acidic residues" evidence="4">
    <location>
        <begin position="48"/>
        <end position="59"/>
    </location>
</feature>
<feature type="compositionally biased region" description="Basic and acidic residues" evidence="4">
    <location>
        <begin position="1837"/>
        <end position="1848"/>
    </location>
</feature>
<feature type="compositionally biased region" description="Low complexity" evidence="4">
    <location>
        <begin position="60"/>
        <end position="87"/>
    </location>
</feature>
<feature type="compositionally biased region" description="Pro residues" evidence="4">
    <location>
        <begin position="1170"/>
        <end position="1179"/>
    </location>
</feature>
<feature type="coiled-coil region" evidence="3">
    <location>
        <begin position="712"/>
        <end position="782"/>
    </location>
</feature>
<dbReference type="SMART" id="SM00498">
    <property type="entry name" value="FH2"/>
    <property type="match status" value="1"/>
</dbReference>
<evidence type="ECO:0000313" key="9">
    <source>
        <dbReference type="Proteomes" id="UP000275078"/>
    </source>
</evidence>
<evidence type="ECO:0000256" key="2">
    <source>
        <dbReference type="ARBA" id="ARBA00037935"/>
    </source>
</evidence>
<protein>
    <recommendedName>
        <fullName evidence="10">FH2-domain-containing protein</fullName>
    </recommendedName>
</protein>
<feature type="region of interest" description="Disordered" evidence="4">
    <location>
        <begin position="914"/>
        <end position="935"/>
    </location>
</feature>
<feature type="compositionally biased region" description="Basic and acidic residues" evidence="4">
    <location>
        <begin position="1680"/>
        <end position="1692"/>
    </location>
</feature>